<dbReference type="RefSeq" id="WP_260420553.1">
    <property type="nucleotide sequence ID" value="NZ_BMRW01000020.1"/>
</dbReference>
<keyword evidence="2" id="KW-1185">Reference proteome</keyword>
<dbReference type="AlphaFoldDB" id="A0A7W7L8B7"/>
<dbReference type="Proteomes" id="UP000556436">
    <property type="component" value="Unassembled WGS sequence"/>
</dbReference>
<protein>
    <submittedName>
        <fullName evidence="1">Uncharacterized protein</fullName>
    </submittedName>
</protein>
<proteinExistence type="predicted"/>
<sequence>MSHPIGPSPPAVGGIPPTPVTYPVRMIIGLPAPAADGRAA</sequence>
<evidence type="ECO:0000313" key="2">
    <source>
        <dbReference type="Proteomes" id="UP000556436"/>
    </source>
</evidence>
<gene>
    <name evidence="1" type="ORF">FHS38_000920</name>
</gene>
<dbReference type="EMBL" id="JACHJG010000001">
    <property type="protein sequence ID" value="MBB4884911.1"/>
    <property type="molecule type" value="Genomic_DNA"/>
</dbReference>
<reference evidence="1 2" key="1">
    <citation type="submission" date="2020-08" db="EMBL/GenBank/DDBJ databases">
        <title>Genomic Encyclopedia of Type Strains, Phase III (KMG-III): the genomes of soil and plant-associated and newly described type strains.</title>
        <authorList>
            <person name="Whitman W."/>
        </authorList>
    </citation>
    <scope>NUCLEOTIDE SEQUENCE [LARGE SCALE GENOMIC DNA]</scope>
    <source>
        <strain evidence="1 2">CECT 3265</strain>
    </source>
</reference>
<organism evidence="1 2">
    <name type="scientific">Streptomyces netropsis</name>
    <name type="common">Streptoverticillium netropsis</name>
    <dbReference type="NCBI Taxonomy" id="55404"/>
    <lineage>
        <taxon>Bacteria</taxon>
        <taxon>Bacillati</taxon>
        <taxon>Actinomycetota</taxon>
        <taxon>Actinomycetes</taxon>
        <taxon>Kitasatosporales</taxon>
        <taxon>Streptomycetaceae</taxon>
        <taxon>Streptomyces</taxon>
    </lineage>
</organism>
<accession>A0A7W7L8B7</accession>
<name>A0A7W7L8B7_STRNE</name>
<comment type="caution">
    <text evidence="1">The sequence shown here is derived from an EMBL/GenBank/DDBJ whole genome shotgun (WGS) entry which is preliminary data.</text>
</comment>
<evidence type="ECO:0000313" key="1">
    <source>
        <dbReference type="EMBL" id="MBB4884911.1"/>
    </source>
</evidence>